<dbReference type="EMBL" id="JANKHO010002874">
    <property type="protein sequence ID" value="KAJ3487974.1"/>
    <property type="molecule type" value="Genomic_DNA"/>
</dbReference>
<feature type="region of interest" description="Disordered" evidence="1">
    <location>
        <begin position="155"/>
        <end position="177"/>
    </location>
</feature>
<sequence length="216" mass="24366">MNMRPITPNGAANPLPSSSVRDTPRHKNLAATPPCGPVLGFRQYRRQMARDTKGQWVGPISHEAFFAEHMSVDEPVPASLVVANYFDNIPAGKGKTEKHMYDPLIELVTNAKLLDPTCVLVNTSNHADFDSYVEAQWKPDITCYLKEDFCKENPRDEDYRPTKTKDSIKERNPDNSTFFDRSQLCIEMKPDDVSPFNDPPTELGGEALRKFQSALH</sequence>
<protein>
    <submittedName>
        <fullName evidence="2">Uncharacterized protein</fullName>
    </submittedName>
</protein>
<evidence type="ECO:0000256" key="1">
    <source>
        <dbReference type="SAM" id="MobiDB-lite"/>
    </source>
</evidence>
<keyword evidence="3" id="KW-1185">Reference proteome</keyword>
<evidence type="ECO:0000313" key="2">
    <source>
        <dbReference type="EMBL" id="KAJ3487974.1"/>
    </source>
</evidence>
<comment type="caution">
    <text evidence="2">The sequence shown here is derived from an EMBL/GenBank/DDBJ whole genome shotgun (WGS) entry which is preliminary data.</text>
</comment>
<dbReference type="AlphaFoldDB" id="A0A9W8JNY1"/>
<accession>A0A9W8JNY1</accession>
<dbReference type="Proteomes" id="UP001148786">
    <property type="component" value="Unassembled WGS sequence"/>
</dbReference>
<reference evidence="2" key="1">
    <citation type="submission" date="2022-07" db="EMBL/GenBank/DDBJ databases">
        <title>Genome Sequence of Agrocybe chaxingu.</title>
        <authorList>
            <person name="Buettner E."/>
        </authorList>
    </citation>
    <scope>NUCLEOTIDE SEQUENCE</scope>
    <source>
        <strain evidence="2">MP-N11</strain>
    </source>
</reference>
<proteinExistence type="predicted"/>
<feature type="compositionally biased region" description="Basic and acidic residues" evidence="1">
    <location>
        <begin position="155"/>
        <end position="173"/>
    </location>
</feature>
<organism evidence="2 3">
    <name type="scientific">Agrocybe chaxingu</name>
    <dbReference type="NCBI Taxonomy" id="84603"/>
    <lineage>
        <taxon>Eukaryota</taxon>
        <taxon>Fungi</taxon>
        <taxon>Dikarya</taxon>
        <taxon>Basidiomycota</taxon>
        <taxon>Agaricomycotina</taxon>
        <taxon>Agaricomycetes</taxon>
        <taxon>Agaricomycetidae</taxon>
        <taxon>Agaricales</taxon>
        <taxon>Agaricineae</taxon>
        <taxon>Strophariaceae</taxon>
        <taxon>Agrocybe</taxon>
    </lineage>
</organism>
<name>A0A9W8JNY1_9AGAR</name>
<gene>
    <name evidence="2" type="ORF">NLJ89_g11662</name>
</gene>
<feature type="region of interest" description="Disordered" evidence="1">
    <location>
        <begin position="1"/>
        <end position="34"/>
    </location>
</feature>
<evidence type="ECO:0000313" key="3">
    <source>
        <dbReference type="Proteomes" id="UP001148786"/>
    </source>
</evidence>
<feature type="region of interest" description="Disordered" evidence="1">
    <location>
        <begin position="190"/>
        <end position="216"/>
    </location>
</feature>